<sequence length="316" mass="33814">MLAIGNPDVLVAFGEIPQPVPAPDEVLIRVEAFSLNRPDFLYLTAPKTTWRPGIDLAGTVVRRASDGMGPPEGTRVLAHSPSGGGAAEWVSVPSRLVVPRPDSQGPLEAAALPLAGLVALRLVREAGTLNGRRVLVTGATGGVGHFAVELVVRAGAHVTALTSQEEPYQRLQELGARVVHSLSDADGPFHVVLESVGGDVMADAIPLLAPRSLVLWFGEASGKPLSLDFFRFFPGREGMTLRHFVYNQLEGADDGRDLSELVRLVTDGRLHPEIGHVADWSETASVLNDLKNRRLRGKAVLRVSGFEAMHRCPCSS</sequence>
<dbReference type="SUPFAM" id="SSF50129">
    <property type="entry name" value="GroES-like"/>
    <property type="match status" value="1"/>
</dbReference>
<dbReference type="PANTHER" id="PTHR43677">
    <property type="entry name" value="SHORT-CHAIN DEHYDROGENASE/REDUCTASE"/>
    <property type="match status" value="1"/>
</dbReference>
<evidence type="ECO:0000259" key="1">
    <source>
        <dbReference type="SMART" id="SM00829"/>
    </source>
</evidence>
<accession>A0ABY9WZ19</accession>
<organism evidence="2 3">
    <name type="scientific">Archangium minus</name>
    <dbReference type="NCBI Taxonomy" id="83450"/>
    <lineage>
        <taxon>Bacteria</taxon>
        <taxon>Pseudomonadati</taxon>
        <taxon>Myxococcota</taxon>
        <taxon>Myxococcia</taxon>
        <taxon>Myxococcales</taxon>
        <taxon>Cystobacterineae</taxon>
        <taxon>Archangiaceae</taxon>
        <taxon>Archangium</taxon>
    </lineage>
</organism>
<protein>
    <submittedName>
        <fullName evidence="2">Zinc-binding dehydrogenase</fullName>
    </submittedName>
</protein>
<proteinExistence type="predicted"/>
<dbReference type="SMART" id="SM00829">
    <property type="entry name" value="PKS_ER"/>
    <property type="match status" value="1"/>
</dbReference>
<dbReference type="InterPro" id="IPR013154">
    <property type="entry name" value="ADH-like_N"/>
</dbReference>
<dbReference type="Pfam" id="PF08240">
    <property type="entry name" value="ADH_N"/>
    <property type="match status" value="1"/>
</dbReference>
<dbReference type="SUPFAM" id="SSF51735">
    <property type="entry name" value="NAD(P)-binding Rossmann-fold domains"/>
    <property type="match status" value="1"/>
</dbReference>
<dbReference type="Gene3D" id="3.90.180.10">
    <property type="entry name" value="Medium-chain alcohol dehydrogenases, catalytic domain"/>
    <property type="match status" value="1"/>
</dbReference>
<evidence type="ECO:0000313" key="3">
    <source>
        <dbReference type="Proteomes" id="UP001611383"/>
    </source>
</evidence>
<dbReference type="InterPro" id="IPR036291">
    <property type="entry name" value="NAD(P)-bd_dom_sf"/>
</dbReference>
<keyword evidence="3" id="KW-1185">Reference proteome</keyword>
<dbReference type="Gene3D" id="3.40.50.720">
    <property type="entry name" value="NAD(P)-binding Rossmann-like Domain"/>
    <property type="match status" value="1"/>
</dbReference>
<gene>
    <name evidence="2" type="ORF">F0U60_32810</name>
</gene>
<dbReference type="RefSeq" id="WP_395805815.1">
    <property type="nucleotide sequence ID" value="NZ_CP043494.1"/>
</dbReference>
<dbReference type="EMBL" id="CP043494">
    <property type="protein sequence ID" value="WNG48376.1"/>
    <property type="molecule type" value="Genomic_DNA"/>
</dbReference>
<dbReference type="InterPro" id="IPR020843">
    <property type="entry name" value="ER"/>
</dbReference>
<feature type="domain" description="Enoyl reductase (ER)" evidence="1">
    <location>
        <begin position="5"/>
        <end position="301"/>
    </location>
</feature>
<dbReference type="PANTHER" id="PTHR43677:SF4">
    <property type="entry name" value="QUINONE OXIDOREDUCTASE-LIKE PROTEIN 2"/>
    <property type="match status" value="1"/>
</dbReference>
<dbReference type="InterPro" id="IPR011032">
    <property type="entry name" value="GroES-like_sf"/>
</dbReference>
<dbReference type="Pfam" id="PF13602">
    <property type="entry name" value="ADH_zinc_N_2"/>
    <property type="match status" value="1"/>
</dbReference>
<evidence type="ECO:0000313" key="2">
    <source>
        <dbReference type="EMBL" id="WNG48376.1"/>
    </source>
</evidence>
<dbReference type="InterPro" id="IPR051397">
    <property type="entry name" value="Zn-ADH-like_protein"/>
</dbReference>
<dbReference type="Proteomes" id="UP001611383">
    <property type="component" value="Chromosome"/>
</dbReference>
<name>A0ABY9WZ19_9BACT</name>
<reference evidence="2 3" key="1">
    <citation type="submission" date="2019-08" db="EMBL/GenBank/DDBJ databases">
        <title>Archangium and Cystobacter genomes.</title>
        <authorList>
            <person name="Chen I.-C.K."/>
            <person name="Wielgoss S."/>
        </authorList>
    </citation>
    <scope>NUCLEOTIDE SEQUENCE [LARGE SCALE GENOMIC DNA]</scope>
    <source>
        <strain evidence="2 3">Cbm 6</strain>
    </source>
</reference>